<evidence type="ECO:0000313" key="2">
    <source>
        <dbReference type="Proteomes" id="UP000007305"/>
    </source>
</evidence>
<dbReference type="InParanoid" id="A0A804LNW6"/>
<dbReference type="AlphaFoldDB" id="A0A804LNW6"/>
<dbReference type="Gramene" id="Zm00001eb025000_T001">
    <property type="protein sequence ID" value="Zm00001eb025000_P001"/>
    <property type="gene ID" value="Zm00001eb025000"/>
</dbReference>
<protein>
    <submittedName>
        <fullName evidence="1">Uncharacterized protein</fullName>
    </submittedName>
</protein>
<dbReference type="Proteomes" id="UP000007305">
    <property type="component" value="Chromosome 1"/>
</dbReference>
<reference evidence="1" key="2">
    <citation type="submission" date="2019-07" db="EMBL/GenBank/DDBJ databases">
        <authorList>
            <person name="Seetharam A."/>
            <person name="Woodhouse M."/>
            <person name="Cannon E."/>
        </authorList>
    </citation>
    <scope>NUCLEOTIDE SEQUENCE [LARGE SCALE GENOMIC DNA]</scope>
    <source>
        <strain evidence="1">cv. B73</strain>
    </source>
</reference>
<accession>A0A804LNW6</accession>
<sequence length="66" mass="7178">MDTTTCSPSWWPSPSSCSRPLFSTSARISSSNPHGKCSFPPCSSTLVVVEQHVALAQPRSRRCSPR</sequence>
<dbReference type="EnsemblPlants" id="Zm00001eb025000_T001">
    <property type="protein sequence ID" value="Zm00001eb025000_P001"/>
    <property type="gene ID" value="Zm00001eb025000"/>
</dbReference>
<organism evidence="1 2">
    <name type="scientific">Zea mays</name>
    <name type="common">Maize</name>
    <dbReference type="NCBI Taxonomy" id="4577"/>
    <lineage>
        <taxon>Eukaryota</taxon>
        <taxon>Viridiplantae</taxon>
        <taxon>Streptophyta</taxon>
        <taxon>Embryophyta</taxon>
        <taxon>Tracheophyta</taxon>
        <taxon>Spermatophyta</taxon>
        <taxon>Magnoliopsida</taxon>
        <taxon>Liliopsida</taxon>
        <taxon>Poales</taxon>
        <taxon>Poaceae</taxon>
        <taxon>PACMAD clade</taxon>
        <taxon>Panicoideae</taxon>
        <taxon>Andropogonodae</taxon>
        <taxon>Andropogoneae</taxon>
        <taxon>Tripsacinae</taxon>
        <taxon>Zea</taxon>
    </lineage>
</organism>
<reference evidence="2" key="1">
    <citation type="submission" date="2015-12" db="EMBL/GenBank/DDBJ databases">
        <title>Update maize B73 reference genome by single molecule sequencing technologies.</title>
        <authorList>
            <consortium name="Maize Genome Sequencing Project"/>
            <person name="Ware D."/>
        </authorList>
    </citation>
    <scope>NUCLEOTIDE SEQUENCE [LARGE SCALE GENOMIC DNA]</scope>
    <source>
        <strain evidence="2">cv. B73</strain>
    </source>
</reference>
<keyword evidence="2" id="KW-1185">Reference proteome</keyword>
<proteinExistence type="predicted"/>
<reference evidence="1" key="3">
    <citation type="submission" date="2021-05" db="UniProtKB">
        <authorList>
            <consortium name="EnsemblPlants"/>
        </authorList>
    </citation>
    <scope>IDENTIFICATION</scope>
    <source>
        <strain evidence="1">cv. B73</strain>
    </source>
</reference>
<name>A0A804LNW6_MAIZE</name>
<evidence type="ECO:0000313" key="1">
    <source>
        <dbReference type="EnsemblPlants" id="Zm00001eb025000_P001"/>
    </source>
</evidence>